<evidence type="ECO:0000256" key="5">
    <source>
        <dbReference type="SAM" id="SignalP"/>
    </source>
</evidence>
<dbReference type="PROSITE" id="PS51465">
    <property type="entry name" value="KAZAL_2"/>
    <property type="match status" value="2"/>
</dbReference>
<dbReference type="Gene3D" id="3.30.60.30">
    <property type="match status" value="4"/>
</dbReference>
<protein>
    <submittedName>
        <fullName evidence="7">Mucin-5AC</fullName>
    </submittedName>
</protein>
<evidence type="ECO:0000313" key="8">
    <source>
        <dbReference type="Proteomes" id="UP001500889"/>
    </source>
</evidence>
<evidence type="ECO:0000256" key="2">
    <source>
        <dbReference type="ARBA" id="ARBA00022900"/>
    </source>
</evidence>
<feature type="compositionally biased region" description="Basic residues" evidence="4">
    <location>
        <begin position="207"/>
        <end position="218"/>
    </location>
</feature>
<dbReference type="EMBL" id="AP029263">
    <property type="protein sequence ID" value="BFF92956.1"/>
    <property type="molecule type" value="Genomic_DNA"/>
</dbReference>
<feature type="domain" description="Kazal-like" evidence="6">
    <location>
        <begin position="362"/>
        <end position="413"/>
    </location>
</feature>
<keyword evidence="5" id="KW-0732">Signal</keyword>
<keyword evidence="2" id="KW-0722">Serine protease inhibitor</keyword>
<dbReference type="PANTHER" id="PTHR10913:SF45">
    <property type="entry name" value="FOLLISTATIN, ISOFORM A-RELATED"/>
    <property type="match status" value="1"/>
</dbReference>
<feature type="region of interest" description="Disordered" evidence="4">
    <location>
        <begin position="205"/>
        <end position="246"/>
    </location>
</feature>
<dbReference type="GO" id="GO:0005576">
    <property type="term" value="C:extracellular region"/>
    <property type="evidence" value="ECO:0007669"/>
    <property type="project" value="TreeGrafter"/>
</dbReference>
<sequence>MAGRQLLFCLGLSMFVAASARTINGLDRGSCYNDDIPMCARSRDNGMYFLFSNECELRKAQRGNLMGTPLYDVTLRHCFPNCDFQCSNGYQPACGVSAGSGERRTFRNRCEMARTSCLSQSDWAVHRWGVCPKASREQTSPHVGNVGKYKRPLPVPCTRIYRPVCATYAGVKSTFSNECLVNAENIKTQRNWRIVSEGLCGEDSTKMKHNRKYKPRAKPKLEAEVEASAEPDRAKRSHSKKSNQVEDFQIPEDAVQIYAPSTFHTQFISNTGTMEKSYSLPARKPYVVSAPELRRVYGSATTRGGIGIAAKSSTRPCVFSNEPVCGSFNGERRTFPNVCALMEYSQSIGNAWSIVHDGPCRRCDKPCPSVYQPVCASRNGTHHTVINECYLERVRCKDPRTVWKIIHKGECVKARGTMKPKAAATERGQQVPLIPRMLYASSRRVSITTPGKPLASQPTTKAPINPYKPRQQFRKSFRPTPAAISQEFNNRKIRKIELATAGFGPIDRSIEDDSDASRWSSNDNWLVRQTLDNVKGYFSKKPATFKKAHSEKYPPYYWVKSIESSAQSESIGATTSSTITASPMPPTLSIASAELLNLDIGNAANLYEDVDPQTQPMLTTAPATTSTTATPEPIESTTATPPSSTDATNAPSTTFAPATMSTSSEAWEETTSEETTAGVAETFATTSLSIDAATSSATIAEDLSSTEAGSSASTSTEASSESSTTTQSSDYTAEEGLSESSGQTSIYGLDKNSLIMRLLRARTNQNVFI</sequence>
<feature type="signal peptide" evidence="5">
    <location>
        <begin position="1"/>
        <end position="20"/>
    </location>
</feature>
<feature type="region of interest" description="Disordered" evidence="4">
    <location>
        <begin position="448"/>
        <end position="467"/>
    </location>
</feature>
<feature type="domain" description="Kazal-like" evidence="6">
    <location>
        <begin position="79"/>
        <end position="133"/>
    </location>
</feature>
<dbReference type="InterPro" id="IPR002350">
    <property type="entry name" value="Kazal_dom"/>
</dbReference>
<dbReference type="InterPro" id="IPR036058">
    <property type="entry name" value="Kazal_dom_sf"/>
</dbReference>
<evidence type="ECO:0000256" key="4">
    <source>
        <dbReference type="SAM" id="MobiDB-lite"/>
    </source>
</evidence>
<feature type="compositionally biased region" description="Low complexity" evidence="4">
    <location>
        <begin position="619"/>
        <end position="665"/>
    </location>
</feature>
<keyword evidence="1" id="KW-0646">Protease inhibitor</keyword>
<feature type="compositionally biased region" description="Low complexity" evidence="4">
    <location>
        <begin position="701"/>
        <end position="729"/>
    </location>
</feature>
<feature type="region of interest" description="Disordered" evidence="4">
    <location>
        <begin position="701"/>
        <end position="745"/>
    </location>
</feature>
<evidence type="ECO:0000256" key="1">
    <source>
        <dbReference type="ARBA" id="ARBA00022690"/>
    </source>
</evidence>
<dbReference type="Proteomes" id="UP001500889">
    <property type="component" value="Chromosome O"/>
</dbReference>
<name>A0AAU9FB84_DROMD</name>
<dbReference type="GO" id="GO:0030154">
    <property type="term" value="P:cell differentiation"/>
    <property type="evidence" value="ECO:0007669"/>
    <property type="project" value="TreeGrafter"/>
</dbReference>
<evidence type="ECO:0000313" key="7">
    <source>
        <dbReference type="EMBL" id="BFF92956.1"/>
    </source>
</evidence>
<dbReference type="Pfam" id="PF07648">
    <property type="entry name" value="Kazal_2"/>
    <property type="match status" value="3"/>
</dbReference>
<keyword evidence="8" id="KW-1185">Reference proteome</keyword>
<dbReference type="PANTHER" id="PTHR10913">
    <property type="entry name" value="FOLLISTATIN-RELATED"/>
    <property type="match status" value="1"/>
</dbReference>
<gene>
    <name evidence="7" type="ORF">DMAD_10898</name>
</gene>
<reference evidence="7 8" key="1">
    <citation type="submission" date="2024-02" db="EMBL/GenBank/DDBJ databases">
        <title>A chromosome-level genome assembly of Drosophila madeirensis, a fruit fly species endemic to Madeira island.</title>
        <authorList>
            <person name="Tomihara K."/>
            <person name="Llopart A."/>
            <person name="Yamamoto D."/>
        </authorList>
    </citation>
    <scope>NUCLEOTIDE SEQUENCE [LARGE SCALE GENOMIC DNA]</scope>
    <source>
        <strain evidence="7 8">RF1</strain>
    </source>
</reference>
<evidence type="ECO:0000259" key="6">
    <source>
        <dbReference type="PROSITE" id="PS51465"/>
    </source>
</evidence>
<evidence type="ECO:0000256" key="3">
    <source>
        <dbReference type="ARBA" id="ARBA00023157"/>
    </source>
</evidence>
<proteinExistence type="predicted"/>
<dbReference type="InterPro" id="IPR050653">
    <property type="entry name" value="Prot_Inhib_GrowthFact_Antg"/>
</dbReference>
<accession>A0AAU9FB84</accession>
<dbReference type="AlphaFoldDB" id="A0AAU9FB84"/>
<organism evidence="7 8">
    <name type="scientific">Drosophila madeirensis</name>
    <name type="common">Fruit fly</name>
    <dbReference type="NCBI Taxonomy" id="30013"/>
    <lineage>
        <taxon>Eukaryota</taxon>
        <taxon>Metazoa</taxon>
        <taxon>Ecdysozoa</taxon>
        <taxon>Arthropoda</taxon>
        <taxon>Hexapoda</taxon>
        <taxon>Insecta</taxon>
        <taxon>Pterygota</taxon>
        <taxon>Neoptera</taxon>
        <taxon>Endopterygota</taxon>
        <taxon>Diptera</taxon>
        <taxon>Brachycera</taxon>
        <taxon>Muscomorpha</taxon>
        <taxon>Ephydroidea</taxon>
        <taxon>Drosophilidae</taxon>
        <taxon>Drosophila</taxon>
        <taxon>Sophophora</taxon>
    </lineage>
</organism>
<feature type="region of interest" description="Disordered" evidence="4">
    <location>
        <begin position="615"/>
        <end position="678"/>
    </location>
</feature>
<feature type="chain" id="PRO_5043717559" evidence="5">
    <location>
        <begin position="21"/>
        <end position="769"/>
    </location>
</feature>
<keyword evidence="3" id="KW-1015">Disulfide bond</keyword>
<dbReference type="SUPFAM" id="SSF100895">
    <property type="entry name" value="Kazal-type serine protease inhibitors"/>
    <property type="match status" value="4"/>
</dbReference>
<dbReference type="Pfam" id="PF00050">
    <property type="entry name" value="Kazal_1"/>
    <property type="match status" value="1"/>
</dbReference>
<dbReference type="CDD" id="cd00104">
    <property type="entry name" value="KAZAL_FS"/>
    <property type="match status" value="2"/>
</dbReference>
<dbReference type="SMART" id="SM00280">
    <property type="entry name" value="KAZAL"/>
    <property type="match status" value="4"/>
</dbReference>